<name>A0A4S8QXK1_9HELO</name>
<keyword evidence="3" id="KW-1185">Reference proteome</keyword>
<sequence length="219" mass="24887">MSSDPNQRKSKPVLKHSLLNREKKIDYRYEPIQTKGFQDVDAYNAVAERRYQEYTRTGGTASKEQFERSRKQRSHPKPPVPLFGQSLPRGPKIDKQTSTYRSSMNSPAGAQISQKTFTTGAPRPAFTQPESSHSGSQDNTWGKAESDLLISQIASWDNNGEPWKFSDEDHNSIEGAGRIDGHEKWQIDREKNGPSVKQGTKNVEWSYSSRGWEETRNGR</sequence>
<proteinExistence type="predicted"/>
<feature type="region of interest" description="Disordered" evidence="1">
    <location>
        <begin position="1"/>
        <end position="24"/>
    </location>
</feature>
<protein>
    <submittedName>
        <fullName evidence="2">Uncharacterized protein</fullName>
    </submittedName>
</protein>
<accession>A0A4S8QXK1</accession>
<comment type="caution">
    <text evidence="2">The sequence shown here is derived from an EMBL/GenBank/DDBJ whole genome shotgun (WGS) entry which is preliminary data.</text>
</comment>
<feature type="region of interest" description="Disordered" evidence="1">
    <location>
        <begin position="53"/>
        <end position="146"/>
    </location>
</feature>
<evidence type="ECO:0000256" key="1">
    <source>
        <dbReference type="SAM" id="MobiDB-lite"/>
    </source>
</evidence>
<gene>
    <name evidence="2" type="ORF">BGAL_0254g00170</name>
</gene>
<evidence type="ECO:0000313" key="2">
    <source>
        <dbReference type="EMBL" id="THV48345.1"/>
    </source>
</evidence>
<feature type="compositionally biased region" description="Polar residues" evidence="1">
    <location>
        <begin position="96"/>
        <end position="119"/>
    </location>
</feature>
<dbReference type="AlphaFoldDB" id="A0A4S8QXK1"/>
<evidence type="ECO:0000313" key="3">
    <source>
        <dbReference type="Proteomes" id="UP000308671"/>
    </source>
</evidence>
<feature type="compositionally biased region" description="Basic and acidic residues" evidence="1">
    <location>
        <begin position="164"/>
        <end position="192"/>
    </location>
</feature>
<organism evidence="2 3">
    <name type="scientific">Botrytis galanthina</name>
    <dbReference type="NCBI Taxonomy" id="278940"/>
    <lineage>
        <taxon>Eukaryota</taxon>
        <taxon>Fungi</taxon>
        <taxon>Dikarya</taxon>
        <taxon>Ascomycota</taxon>
        <taxon>Pezizomycotina</taxon>
        <taxon>Leotiomycetes</taxon>
        <taxon>Helotiales</taxon>
        <taxon>Sclerotiniaceae</taxon>
        <taxon>Botrytis</taxon>
    </lineage>
</organism>
<dbReference type="EMBL" id="PQXL01000254">
    <property type="protein sequence ID" value="THV48345.1"/>
    <property type="molecule type" value="Genomic_DNA"/>
</dbReference>
<dbReference type="OrthoDB" id="3527058at2759"/>
<reference evidence="2 3" key="1">
    <citation type="submission" date="2017-12" db="EMBL/GenBank/DDBJ databases">
        <title>Comparative genomics of Botrytis spp.</title>
        <authorList>
            <person name="Valero-Jimenez C.A."/>
            <person name="Tapia P."/>
            <person name="Veloso J."/>
            <person name="Silva-Moreno E."/>
            <person name="Staats M."/>
            <person name="Valdes J.H."/>
            <person name="Van Kan J.A.L."/>
        </authorList>
    </citation>
    <scope>NUCLEOTIDE SEQUENCE [LARGE SCALE GENOMIC DNA]</scope>
    <source>
        <strain evidence="2 3">MUCL435</strain>
    </source>
</reference>
<feature type="region of interest" description="Disordered" evidence="1">
    <location>
        <begin position="158"/>
        <end position="202"/>
    </location>
</feature>
<dbReference type="Proteomes" id="UP000308671">
    <property type="component" value="Unassembled WGS sequence"/>
</dbReference>
<feature type="compositionally biased region" description="Polar residues" evidence="1">
    <location>
        <begin position="54"/>
        <end position="63"/>
    </location>
</feature>
<feature type="compositionally biased region" description="Polar residues" evidence="1">
    <location>
        <begin position="128"/>
        <end position="140"/>
    </location>
</feature>